<feature type="region of interest" description="Disordered" evidence="2">
    <location>
        <begin position="196"/>
        <end position="238"/>
    </location>
</feature>
<evidence type="ECO:0000256" key="1">
    <source>
        <dbReference type="ARBA" id="ARBA00022656"/>
    </source>
</evidence>
<feature type="region of interest" description="Disordered" evidence="2">
    <location>
        <begin position="346"/>
        <end position="381"/>
    </location>
</feature>
<evidence type="ECO:0000256" key="2">
    <source>
        <dbReference type="SAM" id="MobiDB-lite"/>
    </source>
</evidence>
<dbReference type="EMBL" id="UGJB01000004">
    <property type="protein sequence ID" value="STQ09139.1"/>
    <property type="molecule type" value="Genomic_DNA"/>
</dbReference>
<protein>
    <submittedName>
        <fullName evidence="3">Contact-dependent inhibitor A</fullName>
    </submittedName>
</protein>
<dbReference type="InterPro" id="IPR025157">
    <property type="entry name" value="Hemagglutinin_rpt"/>
</dbReference>
<dbReference type="GO" id="GO:0090729">
    <property type="term" value="F:toxin activity"/>
    <property type="evidence" value="ECO:0007669"/>
    <property type="project" value="UniProtKB-KW"/>
</dbReference>
<name>A0A377LSM4_ENTCL</name>
<dbReference type="AlphaFoldDB" id="A0A377LSM4"/>
<dbReference type="GO" id="GO:0003824">
    <property type="term" value="F:catalytic activity"/>
    <property type="evidence" value="ECO:0007669"/>
    <property type="project" value="UniProtKB-ARBA"/>
</dbReference>
<evidence type="ECO:0000313" key="4">
    <source>
        <dbReference type="Proteomes" id="UP000255106"/>
    </source>
</evidence>
<feature type="region of interest" description="Disordered" evidence="2">
    <location>
        <begin position="310"/>
        <end position="334"/>
    </location>
</feature>
<evidence type="ECO:0000313" key="3">
    <source>
        <dbReference type="EMBL" id="STQ09139.1"/>
    </source>
</evidence>
<gene>
    <name evidence="3" type="primary">cdiA_4</name>
    <name evidence="3" type="ORF">NCTC10005_01842</name>
</gene>
<sequence length="427" mass="43812">MTVSAGNNLRVLGSAVAGDGDVALSAGNNVDIVAATNTDTAWRFKETKKSGLMGTGGIGFTIGSSKSTHDLREQGTTQSESFSTVGSTGGNVSIAAGKQAHIGGADIIAQKDISLTGDSVVIEPGHDKRTRDEKFEQKSSGLTVALSGAAGSAVNNAVTTAQSAKQSSDSRLAALQGTQAALSGVQAGQAVALDQVKGDSDKRNNNTIGVSASIGSQSSKSSSHMESETTTGSTLSAGNNVTIKATGSDITVAGSQIKAGKDVTLDAARDVNLIASQDTQQTTGKNSSSGGSLGVGVGVGSGGAGISISANANSSKGHEKGNGVWQNETTVDAGNRVTINTGRDATIAGGAGERRNRGGGYRARPDDCQHPGQRSLQQQAEQRQRRCGLHLWCRRFLRQHQCQPRQNDQRLRLGAGAERAVCRQRRV</sequence>
<dbReference type="Pfam" id="PF13332">
    <property type="entry name" value="Fil_haemagg_2"/>
    <property type="match status" value="2"/>
</dbReference>
<accession>A0A377LSM4</accession>
<feature type="compositionally biased region" description="Low complexity" evidence="2">
    <location>
        <begin position="211"/>
        <end position="234"/>
    </location>
</feature>
<keyword evidence="1" id="KW-0800">Toxin</keyword>
<proteinExistence type="predicted"/>
<organism evidence="3 4">
    <name type="scientific">Enterobacter cloacae</name>
    <dbReference type="NCBI Taxonomy" id="550"/>
    <lineage>
        <taxon>Bacteria</taxon>
        <taxon>Pseudomonadati</taxon>
        <taxon>Pseudomonadota</taxon>
        <taxon>Gammaproteobacteria</taxon>
        <taxon>Enterobacterales</taxon>
        <taxon>Enterobacteriaceae</taxon>
        <taxon>Enterobacter</taxon>
        <taxon>Enterobacter cloacae complex</taxon>
    </lineage>
</organism>
<reference evidence="3 4" key="1">
    <citation type="submission" date="2018-06" db="EMBL/GenBank/DDBJ databases">
        <authorList>
            <consortium name="Pathogen Informatics"/>
            <person name="Doyle S."/>
        </authorList>
    </citation>
    <scope>NUCLEOTIDE SEQUENCE [LARGE SCALE GENOMIC DNA]</scope>
    <source>
        <strain evidence="3 4">NCTC10005</strain>
    </source>
</reference>
<dbReference type="Proteomes" id="UP000255106">
    <property type="component" value="Unassembled WGS sequence"/>
</dbReference>
<feature type="compositionally biased region" description="Polar residues" evidence="2">
    <location>
        <begin position="324"/>
        <end position="334"/>
    </location>
</feature>